<proteinExistence type="predicted"/>
<feature type="transmembrane region" description="Helical" evidence="1">
    <location>
        <begin position="5"/>
        <end position="22"/>
    </location>
</feature>
<name>A0ABX8FCH6_9BACI</name>
<accession>A0ABX8FCH6</accession>
<evidence type="ECO:0000256" key="1">
    <source>
        <dbReference type="SAM" id="Phobius"/>
    </source>
</evidence>
<dbReference type="Proteomes" id="UP000679247">
    <property type="component" value="Chromosome"/>
</dbReference>
<evidence type="ECO:0000313" key="2">
    <source>
        <dbReference type="EMBL" id="QVY61252.1"/>
    </source>
</evidence>
<keyword evidence="1" id="KW-0812">Transmembrane</keyword>
<sequence length="84" mass="9766">MKKILMYFSFAFLIINLMLQLYDHFVFGLPIFTFGDIYICTIGTIIGIVWLFKWRNIFTIIGFLGNFLMAAYVWGALIILLASQ</sequence>
<dbReference type="RefSeq" id="WP_214476296.1">
    <property type="nucleotide sequence ID" value="NZ_CP071709.1"/>
</dbReference>
<organism evidence="2 3">
    <name type="scientific">Cytobacillus gottheilii</name>
    <dbReference type="NCBI Taxonomy" id="859144"/>
    <lineage>
        <taxon>Bacteria</taxon>
        <taxon>Bacillati</taxon>
        <taxon>Bacillota</taxon>
        <taxon>Bacilli</taxon>
        <taxon>Bacillales</taxon>
        <taxon>Bacillaceae</taxon>
        <taxon>Cytobacillus</taxon>
    </lineage>
</organism>
<feature type="transmembrane region" description="Helical" evidence="1">
    <location>
        <begin position="28"/>
        <end position="52"/>
    </location>
</feature>
<protein>
    <submittedName>
        <fullName evidence="2">Uncharacterized protein</fullName>
    </submittedName>
</protein>
<keyword evidence="3" id="KW-1185">Reference proteome</keyword>
<keyword evidence="1" id="KW-0472">Membrane</keyword>
<feature type="transmembrane region" description="Helical" evidence="1">
    <location>
        <begin position="59"/>
        <end position="82"/>
    </location>
</feature>
<reference evidence="2 3" key="1">
    <citation type="submission" date="2021-03" db="EMBL/GenBank/DDBJ databases">
        <title>The first data on the complete genome of the tetrodotoxin-producing bacterium.</title>
        <authorList>
            <person name="Melnikova D.I."/>
            <person name="Nijland R."/>
            <person name="Magarlamov T.Y."/>
        </authorList>
    </citation>
    <scope>NUCLEOTIDE SEQUENCE [LARGE SCALE GENOMIC DNA]</scope>
    <source>
        <strain evidence="2 3">1839</strain>
    </source>
</reference>
<keyword evidence="1" id="KW-1133">Transmembrane helix</keyword>
<gene>
    <name evidence="2" type="ORF">J1899_20200</name>
</gene>
<evidence type="ECO:0000313" key="3">
    <source>
        <dbReference type="Proteomes" id="UP000679247"/>
    </source>
</evidence>
<dbReference type="EMBL" id="CP071709">
    <property type="protein sequence ID" value="QVY61252.1"/>
    <property type="molecule type" value="Genomic_DNA"/>
</dbReference>